<organism evidence="1 2">
    <name type="scientific">Candidatus Scatenecus faecavium</name>
    <dbReference type="NCBI Taxonomy" id="2840915"/>
    <lineage>
        <taxon>Bacteria</taxon>
        <taxon>Candidatus Scatenecus</taxon>
    </lineage>
</organism>
<proteinExistence type="predicted"/>
<dbReference type="EMBL" id="DVJO01000210">
    <property type="protein sequence ID" value="HIS83831.1"/>
    <property type="molecule type" value="Genomic_DNA"/>
</dbReference>
<accession>A0A9D1FYK2</accession>
<dbReference type="Proteomes" id="UP000824139">
    <property type="component" value="Unassembled WGS sequence"/>
</dbReference>
<dbReference type="AlphaFoldDB" id="A0A9D1FYK2"/>
<evidence type="ECO:0000313" key="2">
    <source>
        <dbReference type="Proteomes" id="UP000824139"/>
    </source>
</evidence>
<name>A0A9D1FYK2_9BACT</name>
<gene>
    <name evidence="1" type="ORF">IAD41_09540</name>
</gene>
<sequence>MYIFELLVKYFQKNKVEDLIEKYEGERAKDPLYETFNTEDDSETCEHIFLPIDSTKEVFACSKCGLVIDRRAYEKRNFFKDK</sequence>
<reference evidence="1" key="2">
    <citation type="journal article" date="2021" name="PeerJ">
        <title>Extensive microbial diversity within the chicken gut microbiome revealed by metagenomics and culture.</title>
        <authorList>
            <person name="Gilroy R."/>
            <person name="Ravi A."/>
            <person name="Getino M."/>
            <person name="Pursley I."/>
            <person name="Horton D.L."/>
            <person name="Alikhan N.F."/>
            <person name="Baker D."/>
            <person name="Gharbi K."/>
            <person name="Hall N."/>
            <person name="Watson M."/>
            <person name="Adriaenssens E.M."/>
            <person name="Foster-Nyarko E."/>
            <person name="Jarju S."/>
            <person name="Secka A."/>
            <person name="Antonio M."/>
            <person name="Oren A."/>
            <person name="Chaudhuri R.R."/>
            <person name="La Ragione R."/>
            <person name="Hildebrand F."/>
            <person name="Pallen M.J."/>
        </authorList>
    </citation>
    <scope>NUCLEOTIDE SEQUENCE</scope>
    <source>
        <strain evidence="1">CHK152-2994</strain>
    </source>
</reference>
<evidence type="ECO:0000313" key="1">
    <source>
        <dbReference type="EMBL" id="HIS83831.1"/>
    </source>
</evidence>
<comment type="caution">
    <text evidence="1">The sequence shown here is derived from an EMBL/GenBank/DDBJ whole genome shotgun (WGS) entry which is preliminary data.</text>
</comment>
<protein>
    <submittedName>
        <fullName evidence="1">Uncharacterized protein</fullName>
    </submittedName>
</protein>
<reference evidence="1" key="1">
    <citation type="submission" date="2020-10" db="EMBL/GenBank/DDBJ databases">
        <authorList>
            <person name="Gilroy R."/>
        </authorList>
    </citation>
    <scope>NUCLEOTIDE SEQUENCE</scope>
    <source>
        <strain evidence="1">CHK152-2994</strain>
    </source>
</reference>